<dbReference type="AlphaFoldDB" id="A0A9D3V9S2"/>
<dbReference type="EMBL" id="JAIQCV010000008">
    <property type="protein sequence ID" value="KAH1074153.1"/>
    <property type="molecule type" value="Genomic_DNA"/>
</dbReference>
<organism evidence="1 2">
    <name type="scientific">Gossypium stocksii</name>
    <dbReference type="NCBI Taxonomy" id="47602"/>
    <lineage>
        <taxon>Eukaryota</taxon>
        <taxon>Viridiplantae</taxon>
        <taxon>Streptophyta</taxon>
        <taxon>Embryophyta</taxon>
        <taxon>Tracheophyta</taxon>
        <taxon>Spermatophyta</taxon>
        <taxon>Magnoliopsida</taxon>
        <taxon>eudicotyledons</taxon>
        <taxon>Gunneridae</taxon>
        <taxon>Pentapetalae</taxon>
        <taxon>rosids</taxon>
        <taxon>malvids</taxon>
        <taxon>Malvales</taxon>
        <taxon>Malvaceae</taxon>
        <taxon>Malvoideae</taxon>
        <taxon>Gossypium</taxon>
    </lineage>
</organism>
<evidence type="ECO:0000313" key="1">
    <source>
        <dbReference type="EMBL" id="KAH1074153.1"/>
    </source>
</evidence>
<sequence>MASTGGDGPAKENGFWGLRGAGGRVTNKVRLREDDHLMKVECTLTLQKGVGFRSKIASLVPFVKWKLREGDVVKENVRGVPTIKIFKRVHHLAEQSMIRTLVLKLEN</sequence>
<protein>
    <submittedName>
        <fullName evidence="1">Uncharacterized protein</fullName>
    </submittedName>
</protein>
<proteinExistence type="predicted"/>
<accession>A0A9D3V9S2</accession>
<comment type="caution">
    <text evidence="1">The sequence shown here is derived from an EMBL/GenBank/DDBJ whole genome shotgun (WGS) entry which is preliminary data.</text>
</comment>
<dbReference type="OrthoDB" id="1000832at2759"/>
<gene>
    <name evidence="1" type="ORF">J1N35_026481</name>
</gene>
<name>A0A9D3V9S2_9ROSI</name>
<reference evidence="1 2" key="1">
    <citation type="journal article" date="2021" name="Plant Biotechnol. J.">
        <title>Multi-omics assisted identification of the key and species-specific regulatory components of drought-tolerant mechanisms in Gossypium stocksii.</title>
        <authorList>
            <person name="Yu D."/>
            <person name="Ke L."/>
            <person name="Zhang D."/>
            <person name="Wu Y."/>
            <person name="Sun Y."/>
            <person name="Mei J."/>
            <person name="Sun J."/>
            <person name="Sun Y."/>
        </authorList>
    </citation>
    <scope>NUCLEOTIDE SEQUENCE [LARGE SCALE GENOMIC DNA]</scope>
    <source>
        <strain evidence="2">cv. E1</strain>
        <tissue evidence="1">Leaf</tissue>
    </source>
</reference>
<keyword evidence="2" id="KW-1185">Reference proteome</keyword>
<dbReference type="Proteomes" id="UP000828251">
    <property type="component" value="Unassembled WGS sequence"/>
</dbReference>
<evidence type="ECO:0000313" key="2">
    <source>
        <dbReference type="Proteomes" id="UP000828251"/>
    </source>
</evidence>